<comment type="caution">
    <text evidence="5">The sequence shown here is derived from an EMBL/GenBank/DDBJ whole genome shotgun (WGS) entry which is preliminary data.</text>
</comment>
<reference evidence="5 6" key="1">
    <citation type="submission" date="2021-06" db="EMBL/GenBank/DDBJ databases">
        <title>Description of novel taxa of the family Lachnospiraceae.</title>
        <authorList>
            <person name="Chaplin A.V."/>
            <person name="Sokolova S.R."/>
            <person name="Pikina A.P."/>
            <person name="Korzhanova M."/>
            <person name="Belova V."/>
            <person name="Korostin D."/>
            <person name="Efimov B.A."/>
        </authorList>
    </citation>
    <scope>NUCLEOTIDE SEQUENCE [LARGE SCALE GENOMIC DNA]</scope>
    <source>
        <strain evidence="5 6">ASD4241</strain>
    </source>
</reference>
<proteinExistence type="inferred from homology"/>
<dbReference type="InterPro" id="IPR029061">
    <property type="entry name" value="THDP-binding"/>
</dbReference>
<dbReference type="Proteomes" id="UP001314681">
    <property type="component" value="Unassembled WGS sequence"/>
</dbReference>
<dbReference type="InterPro" id="IPR005474">
    <property type="entry name" value="Transketolase_N"/>
</dbReference>
<evidence type="ECO:0000256" key="3">
    <source>
        <dbReference type="ARBA" id="ARBA00023052"/>
    </source>
</evidence>
<evidence type="ECO:0000259" key="4">
    <source>
        <dbReference type="Pfam" id="PF00456"/>
    </source>
</evidence>
<keyword evidence="3" id="KW-0786">Thiamine pyrophosphate</keyword>
<dbReference type="SUPFAM" id="SSF52518">
    <property type="entry name" value="Thiamin diphosphate-binding fold (THDP-binding)"/>
    <property type="match status" value="1"/>
</dbReference>
<comment type="similarity">
    <text evidence="2">Belongs to the transketolase family.</text>
</comment>
<comment type="cofactor">
    <cofactor evidence="1">
        <name>thiamine diphosphate</name>
        <dbReference type="ChEBI" id="CHEBI:58937"/>
    </cofactor>
</comment>
<sequence length="293" mass="32222">MDKKVQISLQRFALQIRIAMLEEFKALGFGHLGGALSLVETLAALYGGVMRIDPSNPLWECRDKLVCSKGHAGPALYAALALKGYFPYEELKTLNEPGTNLPSHCDRTRTRGVDMTTGSLGQGASLAVGMALGDMLKKKDSKTFLIIGDGEANEGQVWEAFMFAAAKKLSNLTVLIDCNKKQLDGYTADILDMEDLGAKMNAFGFDTVRIDGNDVIEIYEVLVNRMKPGQNPTAVILDTVKGKGIAEIEVKKDNHCIPVTVDECDRWLKYLYEKLSKLNTCLTEKEEHTGGLR</sequence>
<feature type="domain" description="Transketolase N-terminal" evidence="4">
    <location>
        <begin position="11"/>
        <end position="265"/>
    </location>
</feature>
<name>A0ABS6KB63_9FIRM</name>
<evidence type="ECO:0000256" key="2">
    <source>
        <dbReference type="ARBA" id="ARBA00007131"/>
    </source>
</evidence>
<dbReference type="CDD" id="cd02012">
    <property type="entry name" value="TPP_TK"/>
    <property type="match status" value="1"/>
</dbReference>
<keyword evidence="6" id="KW-1185">Reference proteome</keyword>
<dbReference type="PANTHER" id="PTHR47514">
    <property type="entry name" value="TRANSKETOLASE N-TERMINAL SECTION-RELATED"/>
    <property type="match status" value="1"/>
</dbReference>
<protein>
    <submittedName>
        <fullName evidence="5">Transketolase</fullName>
    </submittedName>
</protein>
<gene>
    <name evidence="5" type="ORF">KTH90_17210</name>
</gene>
<organism evidence="5 6">
    <name type="scientific">Diplocloster modestus</name>
    <dbReference type="NCBI Taxonomy" id="2850322"/>
    <lineage>
        <taxon>Bacteria</taxon>
        <taxon>Bacillati</taxon>
        <taxon>Bacillota</taxon>
        <taxon>Clostridia</taxon>
        <taxon>Lachnospirales</taxon>
        <taxon>Lachnospiraceae</taxon>
        <taxon>Diplocloster</taxon>
    </lineage>
</organism>
<dbReference type="RefSeq" id="WP_238727121.1">
    <property type="nucleotide sequence ID" value="NZ_JAHQCX010000013.1"/>
</dbReference>
<evidence type="ECO:0000313" key="5">
    <source>
        <dbReference type="EMBL" id="MBU9727751.1"/>
    </source>
</evidence>
<dbReference type="EMBL" id="JAHQCX010000013">
    <property type="protein sequence ID" value="MBU9727751.1"/>
    <property type="molecule type" value="Genomic_DNA"/>
</dbReference>
<dbReference type="Gene3D" id="3.40.50.970">
    <property type="match status" value="1"/>
</dbReference>
<dbReference type="Pfam" id="PF00456">
    <property type="entry name" value="Transketolase_N"/>
    <property type="match status" value="1"/>
</dbReference>
<dbReference type="PANTHER" id="PTHR47514:SF1">
    <property type="entry name" value="TRANSKETOLASE N-TERMINAL SECTION-RELATED"/>
    <property type="match status" value="1"/>
</dbReference>
<evidence type="ECO:0000256" key="1">
    <source>
        <dbReference type="ARBA" id="ARBA00001964"/>
    </source>
</evidence>
<evidence type="ECO:0000313" key="6">
    <source>
        <dbReference type="Proteomes" id="UP001314681"/>
    </source>
</evidence>
<accession>A0ABS6KB63</accession>